<dbReference type="InterPro" id="IPR027417">
    <property type="entry name" value="P-loop_NTPase"/>
</dbReference>
<evidence type="ECO:0000313" key="2">
    <source>
        <dbReference type="Proteomes" id="UP000442533"/>
    </source>
</evidence>
<dbReference type="Proteomes" id="UP000442533">
    <property type="component" value="Unassembled WGS sequence"/>
</dbReference>
<dbReference type="EMBL" id="WMIF01000013">
    <property type="protein sequence ID" value="MTH35101.1"/>
    <property type="molecule type" value="Genomic_DNA"/>
</dbReference>
<keyword evidence="2" id="KW-1185">Reference proteome</keyword>
<comment type="caution">
    <text evidence="1">The sequence shown here is derived from an EMBL/GenBank/DDBJ whole genome shotgun (WGS) entry which is preliminary data.</text>
</comment>
<dbReference type="RefSeq" id="WP_155064651.1">
    <property type="nucleotide sequence ID" value="NZ_WMIF01000013.1"/>
</dbReference>
<dbReference type="GO" id="GO:0003688">
    <property type="term" value="F:DNA replication origin binding"/>
    <property type="evidence" value="ECO:0007669"/>
    <property type="project" value="TreeGrafter"/>
</dbReference>
<dbReference type="SUPFAM" id="SSF52540">
    <property type="entry name" value="P-loop containing nucleoside triphosphate hydrolases"/>
    <property type="match status" value="1"/>
</dbReference>
<dbReference type="PANTHER" id="PTHR30050:SF5">
    <property type="entry name" value="DNAA REGULATORY INACTIVATOR HDA"/>
    <property type="match status" value="1"/>
</dbReference>
<evidence type="ECO:0000313" key="1">
    <source>
        <dbReference type="EMBL" id="MTH35101.1"/>
    </source>
</evidence>
<name>A0A844H785_9RHOB</name>
<accession>A0A844H785</accession>
<dbReference type="PANTHER" id="PTHR30050">
    <property type="entry name" value="CHROMOSOMAL REPLICATION INITIATOR PROTEIN DNAA"/>
    <property type="match status" value="1"/>
</dbReference>
<sequence length="241" mass="25903">MARQLALDLTIPPALSRDDFLTTSANRDALAMLDRPAAWPGGRLLLIGGPGSGKSHLARFWAEENGAQILRASSISPGSVDAALPPGGALVVENAHEIAGISEAEDALFHLWNLAGARQVLLLITARMPPRDWGIRLPDLMSRLNSAAQAVLGPPDDALLPAVLVKLFADRQIQVAPDVVDWLTLRMERDLGLARHLVAAIDRKSLADRRPVTRRLAAELLDKLSPVEPSSTITLHSSDKS</sequence>
<protein>
    <submittedName>
        <fullName evidence="1">Chromosomal replication initiator DnaA</fullName>
    </submittedName>
</protein>
<dbReference type="Gene3D" id="1.10.8.60">
    <property type="match status" value="1"/>
</dbReference>
<proteinExistence type="predicted"/>
<gene>
    <name evidence="1" type="ORF">GL279_10855</name>
</gene>
<dbReference type="GO" id="GO:0005886">
    <property type="term" value="C:plasma membrane"/>
    <property type="evidence" value="ECO:0007669"/>
    <property type="project" value="TreeGrafter"/>
</dbReference>
<dbReference type="OrthoDB" id="7390113at2"/>
<reference evidence="1 2" key="1">
    <citation type="submission" date="2019-11" db="EMBL/GenBank/DDBJ databases">
        <authorList>
            <person name="Dong K."/>
        </authorList>
    </citation>
    <scope>NUCLEOTIDE SEQUENCE [LARGE SCALE GENOMIC DNA]</scope>
    <source>
        <strain evidence="1 2">JCM 17370</strain>
    </source>
</reference>
<dbReference type="GO" id="GO:0006270">
    <property type="term" value="P:DNA replication initiation"/>
    <property type="evidence" value="ECO:0007669"/>
    <property type="project" value="TreeGrafter"/>
</dbReference>
<dbReference type="Gene3D" id="3.40.50.300">
    <property type="entry name" value="P-loop containing nucleotide triphosphate hydrolases"/>
    <property type="match status" value="1"/>
</dbReference>
<organism evidence="1 2">
    <name type="scientific">Paracoccus limosus</name>
    <dbReference type="NCBI Taxonomy" id="913252"/>
    <lineage>
        <taxon>Bacteria</taxon>
        <taxon>Pseudomonadati</taxon>
        <taxon>Pseudomonadota</taxon>
        <taxon>Alphaproteobacteria</taxon>
        <taxon>Rhodobacterales</taxon>
        <taxon>Paracoccaceae</taxon>
        <taxon>Paracoccus</taxon>
    </lineage>
</organism>
<dbReference type="AlphaFoldDB" id="A0A844H785"/>